<dbReference type="EMBL" id="JYDO01000067">
    <property type="protein sequence ID" value="KRZ73202.1"/>
    <property type="molecule type" value="Genomic_DNA"/>
</dbReference>
<name>A0A0V1MNK0_9BILA</name>
<protein>
    <submittedName>
        <fullName evidence="1">Uncharacterized protein</fullName>
    </submittedName>
</protein>
<evidence type="ECO:0000313" key="1">
    <source>
        <dbReference type="EMBL" id="KRZ73202.1"/>
    </source>
</evidence>
<dbReference type="AlphaFoldDB" id="A0A0V1MNK0"/>
<comment type="caution">
    <text evidence="1">The sequence shown here is derived from an EMBL/GenBank/DDBJ whole genome shotgun (WGS) entry which is preliminary data.</text>
</comment>
<accession>A0A0V1MNK0</accession>
<proteinExistence type="predicted"/>
<sequence>MEPAAGFLESSYLISISITSCLLPVTPVSQGNTHVNLRYRKESAFIAAISRFQSQLTDFPMYRLLEVEVAVLYPRIRKVAPNLRSQGCTKSQMIVSGLRSTSRAAALVIKAWNKNPHVSMSLLVHKP</sequence>
<keyword evidence="2" id="KW-1185">Reference proteome</keyword>
<evidence type="ECO:0000313" key="2">
    <source>
        <dbReference type="Proteomes" id="UP000054843"/>
    </source>
</evidence>
<dbReference type="Proteomes" id="UP000054843">
    <property type="component" value="Unassembled WGS sequence"/>
</dbReference>
<gene>
    <name evidence="1" type="ORF">T10_12963</name>
</gene>
<organism evidence="1 2">
    <name type="scientific">Trichinella papuae</name>
    <dbReference type="NCBI Taxonomy" id="268474"/>
    <lineage>
        <taxon>Eukaryota</taxon>
        <taxon>Metazoa</taxon>
        <taxon>Ecdysozoa</taxon>
        <taxon>Nematoda</taxon>
        <taxon>Enoplea</taxon>
        <taxon>Dorylaimia</taxon>
        <taxon>Trichinellida</taxon>
        <taxon>Trichinellidae</taxon>
        <taxon>Trichinella</taxon>
    </lineage>
</organism>
<reference evidence="1 2" key="1">
    <citation type="submission" date="2015-01" db="EMBL/GenBank/DDBJ databases">
        <title>Evolution of Trichinella species and genotypes.</title>
        <authorList>
            <person name="Korhonen P.K."/>
            <person name="Edoardo P."/>
            <person name="Giuseppe L.R."/>
            <person name="Gasser R.B."/>
        </authorList>
    </citation>
    <scope>NUCLEOTIDE SEQUENCE [LARGE SCALE GENOMIC DNA]</scope>
    <source>
        <strain evidence="1">ISS1980</strain>
    </source>
</reference>